<evidence type="ECO:0000313" key="7">
    <source>
        <dbReference type="EMBL" id="GGC84816.1"/>
    </source>
</evidence>
<dbReference type="PANTHER" id="PTHR24422:SF10">
    <property type="entry name" value="CHEMOTAXIS PROTEIN METHYLTRANSFERASE 2"/>
    <property type="match status" value="1"/>
</dbReference>
<dbReference type="GO" id="GO:0032259">
    <property type="term" value="P:methylation"/>
    <property type="evidence" value="ECO:0007669"/>
    <property type="project" value="UniProtKB-KW"/>
</dbReference>
<dbReference type="Gene3D" id="3.40.50.150">
    <property type="entry name" value="Vaccinia Virus protein VP39"/>
    <property type="match status" value="1"/>
</dbReference>
<evidence type="ECO:0000256" key="2">
    <source>
        <dbReference type="ARBA" id="ARBA00012534"/>
    </source>
</evidence>
<dbReference type="SUPFAM" id="SSF47757">
    <property type="entry name" value="Chemotaxis receptor methyltransferase CheR, N-terminal domain"/>
    <property type="match status" value="1"/>
</dbReference>
<dbReference type="Pfam" id="PF01739">
    <property type="entry name" value="CheR"/>
    <property type="match status" value="1"/>
</dbReference>
<reference evidence="7" key="1">
    <citation type="journal article" date="2014" name="Int. J. Syst. Evol. Microbiol.">
        <title>Complete genome sequence of Corynebacterium casei LMG S-19264T (=DSM 44701T), isolated from a smear-ripened cheese.</title>
        <authorList>
            <consortium name="US DOE Joint Genome Institute (JGI-PGF)"/>
            <person name="Walter F."/>
            <person name="Albersmeier A."/>
            <person name="Kalinowski J."/>
            <person name="Ruckert C."/>
        </authorList>
    </citation>
    <scope>NUCLEOTIDE SEQUENCE</scope>
    <source>
        <strain evidence="7">CGMCC 1.10998</strain>
    </source>
</reference>
<organism evidence="7 8">
    <name type="scientific">Undibacterium terreum</name>
    <dbReference type="NCBI Taxonomy" id="1224302"/>
    <lineage>
        <taxon>Bacteria</taxon>
        <taxon>Pseudomonadati</taxon>
        <taxon>Pseudomonadota</taxon>
        <taxon>Betaproteobacteria</taxon>
        <taxon>Burkholderiales</taxon>
        <taxon>Oxalobacteraceae</taxon>
        <taxon>Undibacterium</taxon>
    </lineage>
</organism>
<keyword evidence="3 7" id="KW-0489">Methyltransferase</keyword>
<dbReference type="InterPro" id="IPR022642">
    <property type="entry name" value="CheR_C"/>
</dbReference>
<dbReference type="InterPro" id="IPR022641">
    <property type="entry name" value="CheR_N"/>
</dbReference>
<dbReference type="SUPFAM" id="SSF53335">
    <property type="entry name" value="S-adenosyl-L-methionine-dependent methyltransferases"/>
    <property type="match status" value="1"/>
</dbReference>
<protein>
    <recommendedName>
        <fullName evidence="2">protein-glutamate O-methyltransferase</fullName>
        <ecNumber evidence="2">2.1.1.80</ecNumber>
    </recommendedName>
</protein>
<keyword evidence="8" id="KW-1185">Reference proteome</keyword>
<accession>A0A916USN8</accession>
<dbReference type="PROSITE" id="PS50123">
    <property type="entry name" value="CHER"/>
    <property type="match status" value="1"/>
</dbReference>
<comment type="caution">
    <text evidence="7">The sequence shown here is derived from an EMBL/GenBank/DDBJ whole genome shotgun (WGS) entry which is preliminary data.</text>
</comment>
<dbReference type="EMBL" id="BMED01000003">
    <property type="protein sequence ID" value="GGC84816.1"/>
    <property type="molecule type" value="Genomic_DNA"/>
</dbReference>
<dbReference type="InterPro" id="IPR050903">
    <property type="entry name" value="Bact_Chemotaxis_MeTrfase"/>
</dbReference>
<evidence type="ECO:0000256" key="4">
    <source>
        <dbReference type="ARBA" id="ARBA00022679"/>
    </source>
</evidence>
<keyword evidence="5" id="KW-0949">S-adenosyl-L-methionine</keyword>
<evidence type="ECO:0000256" key="3">
    <source>
        <dbReference type="ARBA" id="ARBA00022603"/>
    </source>
</evidence>
<dbReference type="PANTHER" id="PTHR24422">
    <property type="entry name" value="CHEMOTAXIS PROTEIN METHYLTRANSFERASE"/>
    <property type="match status" value="1"/>
</dbReference>
<dbReference type="InterPro" id="IPR036804">
    <property type="entry name" value="CheR_N_sf"/>
</dbReference>
<gene>
    <name evidence="7" type="primary">cheR-1</name>
    <name evidence="7" type="ORF">GCM10011396_35180</name>
</gene>
<dbReference type="Pfam" id="PF03705">
    <property type="entry name" value="CheR_N"/>
    <property type="match status" value="1"/>
</dbReference>
<feature type="domain" description="CheR-type methyltransferase" evidence="6">
    <location>
        <begin position="1"/>
        <end position="274"/>
    </location>
</feature>
<dbReference type="InterPro" id="IPR000780">
    <property type="entry name" value="CheR_MeTrfase"/>
</dbReference>
<comment type="catalytic activity">
    <reaction evidence="1">
        <text>L-glutamyl-[protein] + S-adenosyl-L-methionine = [protein]-L-glutamate 5-O-methyl ester + S-adenosyl-L-homocysteine</text>
        <dbReference type="Rhea" id="RHEA:24452"/>
        <dbReference type="Rhea" id="RHEA-COMP:10208"/>
        <dbReference type="Rhea" id="RHEA-COMP:10311"/>
        <dbReference type="ChEBI" id="CHEBI:29973"/>
        <dbReference type="ChEBI" id="CHEBI:57856"/>
        <dbReference type="ChEBI" id="CHEBI:59789"/>
        <dbReference type="ChEBI" id="CHEBI:82795"/>
        <dbReference type="EC" id="2.1.1.80"/>
    </reaction>
</comment>
<dbReference type="GO" id="GO:0008983">
    <property type="term" value="F:protein-glutamate O-methyltransferase activity"/>
    <property type="evidence" value="ECO:0007669"/>
    <property type="project" value="UniProtKB-EC"/>
</dbReference>
<name>A0A916USN8_9BURK</name>
<dbReference type="RefSeq" id="WP_188567383.1">
    <property type="nucleotide sequence ID" value="NZ_BMED01000003.1"/>
</dbReference>
<dbReference type="AlphaFoldDB" id="A0A916USN8"/>
<evidence type="ECO:0000256" key="1">
    <source>
        <dbReference type="ARBA" id="ARBA00001541"/>
    </source>
</evidence>
<evidence type="ECO:0000313" key="8">
    <source>
        <dbReference type="Proteomes" id="UP000637423"/>
    </source>
</evidence>
<dbReference type="Gene3D" id="1.10.155.10">
    <property type="entry name" value="Chemotaxis receptor methyltransferase CheR, N-terminal domain"/>
    <property type="match status" value="1"/>
</dbReference>
<evidence type="ECO:0000259" key="6">
    <source>
        <dbReference type="PROSITE" id="PS50123"/>
    </source>
</evidence>
<keyword evidence="4" id="KW-0808">Transferase</keyword>
<dbReference type="SMART" id="SM00138">
    <property type="entry name" value="MeTrc"/>
    <property type="match status" value="1"/>
</dbReference>
<dbReference type="InterPro" id="IPR029063">
    <property type="entry name" value="SAM-dependent_MTases_sf"/>
</dbReference>
<dbReference type="EC" id="2.1.1.80" evidence="2"/>
<dbReference type="PRINTS" id="PR00996">
    <property type="entry name" value="CHERMTFRASE"/>
</dbReference>
<proteinExistence type="predicted"/>
<evidence type="ECO:0000256" key="5">
    <source>
        <dbReference type="ARBA" id="ARBA00022691"/>
    </source>
</evidence>
<reference evidence="7" key="2">
    <citation type="submission" date="2020-09" db="EMBL/GenBank/DDBJ databases">
        <authorList>
            <person name="Sun Q."/>
            <person name="Zhou Y."/>
        </authorList>
    </citation>
    <scope>NUCLEOTIDE SEQUENCE</scope>
    <source>
        <strain evidence="7">CGMCC 1.10998</strain>
    </source>
</reference>
<dbReference type="Proteomes" id="UP000637423">
    <property type="component" value="Unassembled WGS sequence"/>
</dbReference>
<sequence>MTQEAGLNAATLAALIVLIRKHTGISISEKKSILLERRLRPRLQALALDNYHDYLSRLERDVNEVPYFIDMVTTNDTLFFRTPQIWKFFAAQFLPQWTRQHPGECLRIWSAASASGEEVYSIAMLCAEFQRLIKGFHYQILGTDISQSMLATATVGVYAGRSVERVKESHPQLFQKYFSAVAGGVKVSDELKQFVSFSPHNLLSSLRSAKKFDIVFLRNVLIYFDVEHQQKVLANVLHSMKPQARLVVGESDSIGHMNTRYQLELPLVYRINNDMLNDEHLQGAAA</sequence>